<evidence type="ECO:0000313" key="4">
    <source>
        <dbReference type="Proteomes" id="UP000267268"/>
    </source>
</evidence>
<dbReference type="PROSITE" id="PS51658">
    <property type="entry name" value="BFN"/>
    <property type="match status" value="1"/>
</dbReference>
<dbReference type="InterPro" id="IPR003729">
    <property type="entry name" value="Bi_nuclease_dom"/>
</dbReference>
<gene>
    <name evidence="3" type="ORF">EI427_07350</name>
</gene>
<dbReference type="RefSeq" id="WP_126613203.1">
    <property type="nucleotide sequence ID" value="NZ_CP034562.1"/>
</dbReference>
<dbReference type="InterPro" id="IPR001943">
    <property type="entry name" value="UVR_dom"/>
</dbReference>
<accession>A0A3Q9FMH3</accession>
<keyword evidence="4" id="KW-1185">Reference proteome</keyword>
<proteinExistence type="predicted"/>
<dbReference type="InterPro" id="IPR036104">
    <property type="entry name" value="BFN_sf"/>
</dbReference>
<dbReference type="Gene3D" id="3.10.690.10">
    <property type="entry name" value="Bifunctional nuclease domain"/>
    <property type="match status" value="1"/>
</dbReference>
<protein>
    <recommendedName>
        <fullName evidence="2">BFN domain-containing protein</fullName>
    </recommendedName>
</protein>
<dbReference type="OrthoDB" id="9788698at2"/>
<dbReference type="Pfam" id="PF02577">
    <property type="entry name" value="BFN_dom"/>
    <property type="match status" value="1"/>
</dbReference>
<evidence type="ECO:0000256" key="1">
    <source>
        <dbReference type="SAM" id="MobiDB-lite"/>
    </source>
</evidence>
<dbReference type="SUPFAM" id="SSF103256">
    <property type="entry name" value="Hypothetical protein TM0160"/>
    <property type="match status" value="1"/>
</dbReference>
<dbReference type="Proteomes" id="UP000267268">
    <property type="component" value="Chromosome 1"/>
</dbReference>
<evidence type="ECO:0000259" key="2">
    <source>
        <dbReference type="PROSITE" id="PS51658"/>
    </source>
</evidence>
<name>A0A3Q9FMH3_9BACT</name>
<feature type="region of interest" description="Disordered" evidence="1">
    <location>
        <begin position="166"/>
        <end position="185"/>
    </location>
</feature>
<dbReference type="Pfam" id="PF02151">
    <property type="entry name" value="UVR"/>
    <property type="match status" value="1"/>
</dbReference>
<dbReference type="KEGG" id="fll:EI427_07350"/>
<dbReference type="AlphaFoldDB" id="A0A3Q9FMH3"/>
<reference evidence="3 4" key="1">
    <citation type="submission" date="2018-12" db="EMBL/GenBank/DDBJ databases">
        <title>Flammeovirga pectinis sp. nov., isolated from the gut of the Korean scallop, Patinopecten yessoensis.</title>
        <authorList>
            <person name="Bae J.-W."/>
            <person name="Jeong Y.-S."/>
            <person name="Kang W."/>
        </authorList>
    </citation>
    <scope>NUCLEOTIDE SEQUENCE [LARGE SCALE GENOMIC DNA]</scope>
    <source>
        <strain evidence="3 4">L12M1</strain>
    </source>
</reference>
<sequence>MNKVRLEILGLSASHTSHGSFALVLGEKHGNRRLPIIIGMFEAQAIALEIEKISSNRPMTHDLFKSFALKLGASINHIQISNLKEGVFFADIHIITAEGEEIVLDSRPSDAVAIGIRFNAPIYVFENIMEEAGIQVEELEQDEMDHIDDELEEEDDDELEIEDFEGIEDEEDEAEVADTTPVVSDSDSIATLSVDQLNSLLKKAIDNEDYMKAAEIRDEISKRG</sequence>
<organism evidence="3 4">
    <name type="scientific">Flammeovirga pectinis</name>
    <dbReference type="NCBI Taxonomy" id="2494373"/>
    <lineage>
        <taxon>Bacteria</taxon>
        <taxon>Pseudomonadati</taxon>
        <taxon>Bacteroidota</taxon>
        <taxon>Cytophagia</taxon>
        <taxon>Cytophagales</taxon>
        <taxon>Flammeovirgaceae</taxon>
        <taxon>Flammeovirga</taxon>
    </lineage>
</organism>
<dbReference type="EMBL" id="CP034562">
    <property type="protein sequence ID" value="AZQ62061.1"/>
    <property type="molecule type" value="Genomic_DNA"/>
</dbReference>
<dbReference type="PANTHER" id="PTHR15160:SF1">
    <property type="entry name" value="VON HIPPEL-LINDAU DISEASE TUMOR SUPPRESSOR"/>
    <property type="match status" value="1"/>
</dbReference>
<dbReference type="PANTHER" id="PTHR15160">
    <property type="entry name" value="VON HIPPEL-LINDAU PROTEIN"/>
    <property type="match status" value="1"/>
</dbReference>
<evidence type="ECO:0000313" key="3">
    <source>
        <dbReference type="EMBL" id="AZQ62061.1"/>
    </source>
</evidence>
<feature type="compositionally biased region" description="Acidic residues" evidence="1">
    <location>
        <begin position="166"/>
        <end position="176"/>
    </location>
</feature>
<feature type="domain" description="BFN" evidence="2">
    <location>
        <begin position="3"/>
        <end position="136"/>
    </location>
</feature>
<dbReference type="GO" id="GO:0004518">
    <property type="term" value="F:nuclease activity"/>
    <property type="evidence" value="ECO:0007669"/>
    <property type="project" value="InterPro"/>
</dbReference>